<dbReference type="AlphaFoldDB" id="A0A842EPC9"/>
<comment type="caution">
    <text evidence="1">The sequence shown here is derived from an EMBL/GenBank/DDBJ whole genome shotgun (WGS) entry which is preliminary data.</text>
</comment>
<dbReference type="EMBL" id="JAARZA010000002">
    <property type="protein sequence ID" value="MBC2239777.1"/>
    <property type="molecule type" value="Genomic_DNA"/>
</dbReference>
<dbReference type="RefSeq" id="WP_185540190.1">
    <property type="nucleotide sequence ID" value="NZ_JAARZA010000002.1"/>
</dbReference>
<evidence type="ECO:0000313" key="1">
    <source>
        <dbReference type="EMBL" id="MBC2239777.1"/>
    </source>
</evidence>
<dbReference type="Proteomes" id="UP000553016">
    <property type="component" value="Unassembled WGS sequence"/>
</dbReference>
<proteinExistence type="predicted"/>
<sequence>MTQNEKDREFLDMCASNRENGWCIDTMGDEGDMLYEIANRLLAERENAETVYQYATKVEEPWSSEDNYYPKEQGLITTYSDGSHDFIHSTTTKKGIWIPVEEAE</sequence>
<protein>
    <submittedName>
        <fullName evidence="1">Uncharacterized protein</fullName>
    </submittedName>
</protein>
<organism evidence="1 2">
    <name type="scientific">Listeria booriae</name>
    <dbReference type="NCBI Taxonomy" id="1552123"/>
    <lineage>
        <taxon>Bacteria</taxon>
        <taxon>Bacillati</taxon>
        <taxon>Bacillota</taxon>
        <taxon>Bacilli</taxon>
        <taxon>Bacillales</taxon>
        <taxon>Listeriaceae</taxon>
        <taxon>Listeria</taxon>
    </lineage>
</organism>
<name>A0A842EPC9_9LIST</name>
<gene>
    <name evidence="1" type="ORF">HCB35_04765</name>
</gene>
<reference evidence="1 2" key="1">
    <citation type="submission" date="2020-03" db="EMBL/GenBank/DDBJ databases">
        <title>Soil Listeria distribution.</title>
        <authorList>
            <person name="Liao J."/>
            <person name="Wiedmann M."/>
        </authorList>
    </citation>
    <scope>NUCLEOTIDE SEQUENCE [LARGE SCALE GENOMIC DNA]</scope>
    <source>
        <strain evidence="1 2">FSL L7-0149</strain>
    </source>
</reference>
<evidence type="ECO:0000313" key="2">
    <source>
        <dbReference type="Proteomes" id="UP000553016"/>
    </source>
</evidence>
<accession>A0A842EPC9</accession>